<gene>
    <name evidence="1" type="ORF">PGLA1383_LOCUS52343</name>
</gene>
<accession>A0A813HGU6</accession>
<name>A0A813HGU6_POLGL</name>
<keyword evidence="2" id="KW-1185">Reference proteome</keyword>
<sequence>MHCLWHQMSSHSPSMTQKSLNSHIGLALFDRRTGFLRAGISFWSPQLFPTRAQPGIIYTSHLSMPQSAATYIGFWQVASASDSNNCLSSLSECQVAVEMLSH</sequence>
<dbReference type="EMBL" id="CAJNNV010031579">
    <property type="protein sequence ID" value="CAE8636939.1"/>
    <property type="molecule type" value="Genomic_DNA"/>
</dbReference>
<dbReference type="Proteomes" id="UP000654075">
    <property type="component" value="Unassembled WGS sequence"/>
</dbReference>
<protein>
    <submittedName>
        <fullName evidence="1">Uncharacterized protein</fullName>
    </submittedName>
</protein>
<evidence type="ECO:0000313" key="1">
    <source>
        <dbReference type="EMBL" id="CAE8636939.1"/>
    </source>
</evidence>
<evidence type="ECO:0000313" key="2">
    <source>
        <dbReference type="Proteomes" id="UP000654075"/>
    </source>
</evidence>
<reference evidence="1" key="1">
    <citation type="submission" date="2021-02" db="EMBL/GenBank/DDBJ databases">
        <authorList>
            <person name="Dougan E. K."/>
            <person name="Rhodes N."/>
            <person name="Thang M."/>
            <person name="Chan C."/>
        </authorList>
    </citation>
    <scope>NUCLEOTIDE SEQUENCE</scope>
</reference>
<comment type="caution">
    <text evidence="1">The sequence shown here is derived from an EMBL/GenBank/DDBJ whole genome shotgun (WGS) entry which is preliminary data.</text>
</comment>
<organism evidence="1 2">
    <name type="scientific">Polarella glacialis</name>
    <name type="common">Dinoflagellate</name>
    <dbReference type="NCBI Taxonomy" id="89957"/>
    <lineage>
        <taxon>Eukaryota</taxon>
        <taxon>Sar</taxon>
        <taxon>Alveolata</taxon>
        <taxon>Dinophyceae</taxon>
        <taxon>Suessiales</taxon>
        <taxon>Suessiaceae</taxon>
        <taxon>Polarella</taxon>
    </lineage>
</organism>
<dbReference type="AlphaFoldDB" id="A0A813HGU6"/>
<proteinExistence type="predicted"/>